<evidence type="ECO:0000256" key="2">
    <source>
        <dbReference type="ARBA" id="ARBA00009387"/>
    </source>
</evidence>
<evidence type="ECO:0000313" key="5">
    <source>
        <dbReference type="EMBL" id="PZQ62691.1"/>
    </source>
</evidence>
<accession>A0A2W5PA75</accession>
<comment type="similarity">
    <text evidence="2">Belongs to the virb1 family.</text>
</comment>
<dbReference type="InterPro" id="IPR023346">
    <property type="entry name" value="Lysozyme-like_dom_sf"/>
</dbReference>
<dbReference type="SUPFAM" id="SSF48435">
    <property type="entry name" value="Bacterial muramidases"/>
    <property type="match status" value="1"/>
</dbReference>
<dbReference type="AlphaFoldDB" id="A0A2W5PA75"/>
<reference evidence="5 6" key="1">
    <citation type="submission" date="2017-08" db="EMBL/GenBank/DDBJ databases">
        <title>Infants hospitalized years apart are colonized by the same room-sourced microbial strains.</title>
        <authorList>
            <person name="Brooks B."/>
            <person name="Olm M.R."/>
            <person name="Firek B.A."/>
            <person name="Baker R."/>
            <person name="Thomas B.C."/>
            <person name="Morowitz M.J."/>
            <person name="Banfield J.F."/>
        </authorList>
    </citation>
    <scope>NUCLEOTIDE SEQUENCE [LARGE SCALE GENOMIC DNA]</scope>
    <source>
        <strain evidence="5">S2_005_001_R1_22</strain>
    </source>
</reference>
<feature type="domain" description="Transglycosylase SLT" evidence="4">
    <location>
        <begin position="436"/>
        <end position="540"/>
    </location>
</feature>
<comment type="caution">
    <text evidence="5">The sequence shown here is derived from an EMBL/GenBank/DDBJ whole genome shotgun (WGS) entry which is preliminary data.</text>
</comment>
<protein>
    <submittedName>
        <fullName evidence="5">Lytic transglycosylase</fullName>
    </submittedName>
</protein>
<dbReference type="InterPro" id="IPR008939">
    <property type="entry name" value="Lytic_TGlycosylase_superhlx_U"/>
</dbReference>
<dbReference type="Gene3D" id="1.25.20.10">
    <property type="entry name" value="Bacterial muramidases"/>
    <property type="match status" value="1"/>
</dbReference>
<keyword evidence="3" id="KW-0732">Signal</keyword>
<dbReference type="EMBL" id="QFQI01000001">
    <property type="protein sequence ID" value="PZQ62691.1"/>
    <property type="molecule type" value="Genomic_DNA"/>
</dbReference>
<dbReference type="Gene3D" id="1.10.530.10">
    <property type="match status" value="1"/>
</dbReference>
<evidence type="ECO:0000256" key="3">
    <source>
        <dbReference type="ARBA" id="ARBA00022729"/>
    </source>
</evidence>
<dbReference type="SUPFAM" id="SSF53955">
    <property type="entry name" value="Lysozyme-like"/>
    <property type="match status" value="1"/>
</dbReference>
<evidence type="ECO:0000259" key="4">
    <source>
        <dbReference type="Pfam" id="PF01464"/>
    </source>
</evidence>
<dbReference type="CDD" id="cd13401">
    <property type="entry name" value="Slt70-like"/>
    <property type="match status" value="1"/>
</dbReference>
<evidence type="ECO:0000256" key="1">
    <source>
        <dbReference type="ARBA" id="ARBA00007734"/>
    </source>
</evidence>
<gene>
    <name evidence="5" type="ORF">DI544_00250</name>
</gene>
<name>A0A2W5PA75_9SPHN</name>
<dbReference type="Proteomes" id="UP000249229">
    <property type="component" value="Unassembled WGS sequence"/>
</dbReference>
<dbReference type="InterPro" id="IPR008258">
    <property type="entry name" value="Transglycosylase_SLT_dom_1"/>
</dbReference>
<dbReference type="PANTHER" id="PTHR37423">
    <property type="entry name" value="SOLUBLE LYTIC MUREIN TRANSGLYCOSYLASE-RELATED"/>
    <property type="match status" value="1"/>
</dbReference>
<dbReference type="Pfam" id="PF01464">
    <property type="entry name" value="SLT"/>
    <property type="match status" value="1"/>
</dbReference>
<organism evidence="5 6">
    <name type="scientific">Sphingomonas taxi</name>
    <dbReference type="NCBI Taxonomy" id="1549858"/>
    <lineage>
        <taxon>Bacteria</taxon>
        <taxon>Pseudomonadati</taxon>
        <taxon>Pseudomonadota</taxon>
        <taxon>Alphaproteobacteria</taxon>
        <taxon>Sphingomonadales</taxon>
        <taxon>Sphingomonadaceae</taxon>
        <taxon>Sphingomonas</taxon>
    </lineage>
</organism>
<dbReference type="GO" id="GO:0042597">
    <property type="term" value="C:periplasmic space"/>
    <property type="evidence" value="ECO:0007669"/>
    <property type="project" value="InterPro"/>
</dbReference>
<sequence length="628" mass="66652">MAGFVDADGGSGPVIARFTAGLLIAAASGTGVAAAAAPAGGAPPVVAPPPPPSVPAATVAPLAAGIPAQLTPEQRSGYRAVFAALRDARWSDAQIGLDSMAPGPLHAYARAELYTAKGSPRADGEAVARLLAEAPELPQGEALLRVAQARGLTDLPALPVQQRLVWQDGAPVRARAKATGSDLIAADLAVRMQPFVKADMGAEAQALLEATPGLSPEAQTEWQARIAWIYFLQGLDAPARLMGARAGAGTGDWAIHGRWTEALAAWRQHDCAAMQTGFENVAARSPDTDLRATALFWAARSDMACGRPDRVEARLKTAAQYGETFYGLLARQALGLGMPTVRPQRVSDDWVRLERRPNIRVAAALAEIGETEQADRVVRQQARIGTPAEFASLVRFSETLDLPATTVWLAHNMPQGAVATADTRYPMPNWTPDTGWRIDKALVYAHTLQESGFRNKVRSPAGAFGLMQIMPAAATDYMRERGVSIDQDALARPSTNIDIGQRHIEKLRDMGSTGGLLPKVIAAYNAGPKPVGEWNALVRDGGDPLLYIESIPYWETRGYVVTVLRNYWMYEAQGGKAKSPSRGALAQGMWPRFPGLPGASAVRINAPATTTALAVNAAVGVQSPVQSN</sequence>
<comment type="similarity">
    <text evidence="1">Belongs to the transglycosylase Slt family.</text>
</comment>
<proteinExistence type="inferred from homology"/>
<dbReference type="PANTHER" id="PTHR37423:SF5">
    <property type="entry name" value="SOLUBLE LYTIC MUREIN TRANSGLYCOSYLASE"/>
    <property type="match status" value="1"/>
</dbReference>
<evidence type="ECO:0000313" key="6">
    <source>
        <dbReference type="Proteomes" id="UP000249229"/>
    </source>
</evidence>
<dbReference type="GO" id="GO:0004553">
    <property type="term" value="F:hydrolase activity, hydrolyzing O-glycosyl compounds"/>
    <property type="evidence" value="ECO:0007669"/>
    <property type="project" value="InterPro"/>
</dbReference>